<dbReference type="SUPFAM" id="SSF160219">
    <property type="entry name" value="AMPKBI-like"/>
    <property type="match status" value="1"/>
</dbReference>
<evidence type="ECO:0000256" key="2">
    <source>
        <dbReference type="SAM" id="MobiDB-lite"/>
    </source>
</evidence>
<protein>
    <recommendedName>
        <fullName evidence="3">Association with the SNF1 complex (ASC) domain-containing protein</fullName>
    </recommendedName>
</protein>
<dbReference type="AlphaFoldDB" id="A0A0E9N9F0"/>
<dbReference type="InterPro" id="IPR037256">
    <property type="entry name" value="ASC_dom_sf"/>
</dbReference>
<dbReference type="GO" id="GO:0019901">
    <property type="term" value="F:protein kinase binding"/>
    <property type="evidence" value="ECO:0007669"/>
    <property type="project" value="TreeGrafter"/>
</dbReference>
<evidence type="ECO:0000256" key="1">
    <source>
        <dbReference type="ARBA" id="ARBA00010926"/>
    </source>
</evidence>
<evidence type="ECO:0000313" key="5">
    <source>
        <dbReference type="Proteomes" id="UP000033140"/>
    </source>
</evidence>
<feature type="compositionally biased region" description="Low complexity" evidence="2">
    <location>
        <begin position="21"/>
        <end position="38"/>
    </location>
</feature>
<reference evidence="4 5" key="2">
    <citation type="journal article" date="2014" name="J. Gen. Appl. Microbiol.">
        <title>The early diverging ascomycetous budding yeast Saitoella complicata has three histone deacetylases belonging to the Clr6, Hos2, and Rpd3 lineages.</title>
        <authorList>
            <person name="Nishida H."/>
            <person name="Matsumoto T."/>
            <person name="Kondo S."/>
            <person name="Hamamoto M."/>
            <person name="Yoshikawa H."/>
        </authorList>
    </citation>
    <scope>NUCLEOTIDE SEQUENCE [LARGE SCALE GENOMIC DNA]</scope>
    <source>
        <strain evidence="4 5">NRRL Y-17804</strain>
    </source>
</reference>
<feature type="compositionally biased region" description="Low complexity" evidence="2">
    <location>
        <begin position="282"/>
        <end position="291"/>
    </location>
</feature>
<dbReference type="Gene3D" id="6.20.250.60">
    <property type="match status" value="1"/>
</dbReference>
<gene>
    <name evidence="4" type="ORF">G7K_0280-t1</name>
</gene>
<keyword evidence="5" id="KW-1185">Reference proteome</keyword>
<dbReference type="PANTHER" id="PTHR10343:SF84">
    <property type="entry name" value="5'-AMP-ACTIVATED PROTEIN KINASE SUBUNIT BETA-1"/>
    <property type="match status" value="1"/>
</dbReference>
<dbReference type="InterPro" id="IPR006828">
    <property type="entry name" value="ASC_dom"/>
</dbReference>
<dbReference type="InterPro" id="IPR013783">
    <property type="entry name" value="Ig-like_fold"/>
</dbReference>
<evidence type="ECO:0000313" key="4">
    <source>
        <dbReference type="EMBL" id="GAO46035.1"/>
    </source>
</evidence>
<dbReference type="PANTHER" id="PTHR10343">
    <property type="entry name" value="5'-AMP-ACTIVATED PROTEIN KINASE , BETA SUBUNIT"/>
    <property type="match status" value="1"/>
</dbReference>
<dbReference type="Proteomes" id="UP000033140">
    <property type="component" value="Unassembled WGS sequence"/>
</dbReference>
<dbReference type="InterPro" id="IPR032640">
    <property type="entry name" value="AMPK1_CBM"/>
</dbReference>
<dbReference type="CDD" id="cd02859">
    <property type="entry name" value="E_set_AMPKbeta_like_N"/>
    <property type="match status" value="1"/>
</dbReference>
<feature type="region of interest" description="Disordered" evidence="2">
    <location>
        <begin position="243"/>
        <end position="263"/>
    </location>
</feature>
<feature type="domain" description="Association with the SNF1 complex (ASC)" evidence="3">
    <location>
        <begin position="256"/>
        <end position="394"/>
    </location>
</feature>
<feature type="region of interest" description="Disordered" evidence="2">
    <location>
        <begin position="279"/>
        <end position="334"/>
    </location>
</feature>
<organism evidence="4 5">
    <name type="scientific">Saitoella complicata (strain BCRC 22490 / CBS 7301 / JCM 7358 / NBRC 10748 / NRRL Y-17804)</name>
    <dbReference type="NCBI Taxonomy" id="698492"/>
    <lineage>
        <taxon>Eukaryota</taxon>
        <taxon>Fungi</taxon>
        <taxon>Dikarya</taxon>
        <taxon>Ascomycota</taxon>
        <taxon>Taphrinomycotina</taxon>
        <taxon>Taphrinomycotina incertae sedis</taxon>
        <taxon>Saitoella</taxon>
    </lineage>
</organism>
<feature type="compositionally biased region" description="Basic and acidic residues" evidence="2">
    <location>
        <begin position="9"/>
        <end position="20"/>
    </location>
</feature>
<name>A0A0E9N9F0_SAICN</name>
<dbReference type="SMART" id="SM01010">
    <property type="entry name" value="AMPKBI"/>
    <property type="match status" value="1"/>
</dbReference>
<comment type="caution">
    <text evidence="4">The sequence shown here is derived from an EMBL/GenBank/DDBJ whole genome shotgun (WGS) entry which is preliminary data.</text>
</comment>
<dbReference type="GO" id="GO:0005737">
    <property type="term" value="C:cytoplasm"/>
    <property type="evidence" value="ECO:0007669"/>
    <property type="project" value="TreeGrafter"/>
</dbReference>
<dbReference type="OMA" id="MQGLNSH"/>
<dbReference type="STRING" id="698492.A0A0E9N9F0"/>
<evidence type="ECO:0000259" key="3">
    <source>
        <dbReference type="SMART" id="SM01010"/>
    </source>
</evidence>
<reference evidence="4 5" key="1">
    <citation type="journal article" date="2011" name="J. Gen. Appl. Microbiol.">
        <title>Draft genome sequencing of the enigmatic yeast Saitoella complicata.</title>
        <authorList>
            <person name="Nishida H."/>
            <person name="Hamamoto M."/>
            <person name="Sugiyama J."/>
        </authorList>
    </citation>
    <scope>NUCLEOTIDE SEQUENCE [LARGE SCALE GENOMIC DNA]</scope>
    <source>
        <strain evidence="4 5">NRRL Y-17804</strain>
    </source>
</reference>
<dbReference type="SUPFAM" id="SSF81296">
    <property type="entry name" value="E set domains"/>
    <property type="match status" value="1"/>
</dbReference>
<dbReference type="GO" id="GO:0007165">
    <property type="term" value="P:signal transduction"/>
    <property type="evidence" value="ECO:0007669"/>
    <property type="project" value="TreeGrafter"/>
</dbReference>
<proteinExistence type="inferred from homology"/>
<feature type="compositionally biased region" description="Polar residues" evidence="2">
    <location>
        <begin position="43"/>
        <end position="65"/>
    </location>
</feature>
<dbReference type="EMBL" id="BACD03000002">
    <property type="protein sequence ID" value="GAO46035.1"/>
    <property type="molecule type" value="Genomic_DNA"/>
</dbReference>
<feature type="region of interest" description="Disordered" evidence="2">
    <location>
        <begin position="1"/>
        <end position="71"/>
    </location>
</feature>
<dbReference type="InterPro" id="IPR050827">
    <property type="entry name" value="CRP1_MDG1_kinase"/>
</dbReference>
<sequence>MGNSTSAEQHARAGKPRDSRAQSQESSSSYSSNEKPSAVAVLQSLNTRLRSGTDASARSSPSHSPTVGHGKVSFEDAFSKRMDLGGNAGGFGGGYPSDWMNMMRGSALAGSAVTEDVHGMILPPDSRRASYVSSTVDDDDDTSIDANLQEDGNTVPTFIKWSGSHAHKVSVIGTFNNWRINIPLTKSVHDFSAVIHLPPGAHRLKFLVDDEWKLSNELQTATDSSGNLLNYIEVTQKDLNAVRNAGKQPSNQLHKPRRPRKEKYTSDIPAFFQEAFDVSQRAAAEADASPEPSSPPPTTTHTESISHGSPSSSHSSITSEQDADPTPPSLPPHLEKVILNTNSYLKEDASVLPNPNHVVLNHLAASSIKNNVLATSATVRYHRKYVTTILYKPVELPAMD</sequence>
<comment type="similarity">
    <text evidence="1">Belongs to the 5'-AMP-activated protein kinase beta subunit family.</text>
</comment>
<dbReference type="Pfam" id="PF04739">
    <property type="entry name" value="AMPKBI"/>
    <property type="match status" value="1"/>
</dbReference>
<dbReference type="InterPro" id="IPR014756">
    <property type="entry name" value="Ig_E-set"/>
</dbReference>
<accession>A0A0E9N9F0</accession>
<dbReference type="Gene3D" id="2.60.40.10">
    <property type="entry name" value="Immunoglobulins"/>
    <property type="match status" value="1"/>
</dbReference>
<dbReference type="Pfam" id="PF16561">
    <property type="entry name" value="AMPK1_CBM"/>
    <property type="match status" value="1"/>
</dbReference>
<dbReference type="GO" id="GO:0005634">
    <property type="term" value="C:nucleus"/>
    <property type="evidence" value="ECO:0007669"/>
    <property type="project" value="TreeGrafter"/>
</dbReference>
<reference evidence="4 5" key="3">
    <citation type="journal article" date="2015" name="Genome Announc.">
        <title>Draft Genome Sequence of the Archiascomycetous Yeast Saitoella complicata.</title>
        <authorList>
            <person name="Yamauchi K."/>
            <person name="Kondo S."/>
            <person name="Hamamoto M."/>
            <person name="Takahashi Y."/>
            <person name="Ogura Y."/>
            <person name="Hayashi T."/>
            <person name="Nishida H."/>
        </authorList>
    </citation>
    <scope>NUCLEOTIDE SEQUENCE [LARGE SCALE GENOMIC DNA]</scope>
    <source>
        <strain evidence="4 5">NRRL Y-17804</strain>
    </source>
</reference>
<feature type="compositionally biased region" description="Low complexity" evidence="2">
    <location>
        <begin position="299"/>
        <end position="320"/>
    </location>
</feature>
<dbReference type="GO" id="GO:0031588">
    <property type="term" value="C:nucleotide-activated protein kinase complex"/>
    <property type="evidence" value="ECO:0007669"/>
    <property type="project" value="TreeGrafter"/>
</dbReference>